<dbReference type="Pfam" id="PF11719">
    <property type="entry name" value="Drc1-Sld2"/>
    <property type="match status" value="1"/>
</dbReference>
<evidence type="ECO:0000256" key="2">
    <source>
        <dbReference type="ARBA" id="ARBA00023242"/>
    </source>
</evidence>
<protein>
    <submittedName>
        <fullName evidence="4">Uncharacterized protein</fullName>
    </submittedName>
</protein>
<reference evidence="4 5" key="1">
    <citation type="submission" date="2024-04" db="EMBL/GenBank/DDBJ databases">
        <authorList>
            <consortium name="Genoscope - CEA"/>
            <person name="William W."/>
        </authorList>
    </citation>
    <scope>NUCLEOTIDE SEQUENCE [LARGE SCALE GENOMIC DNA]</scope>
</reference>
<dbReference type="InterPro" id="IPR021110">
    <property type="entry name" value="DNA_rep_checkpnt_protein"/>
</dbReference>
<feature type="region of interest" description="Disordered" evidence="3">
    <location>
        <begin position="27"/>
        <end position="46"/>
    </location>
</feature>
<dbReference type="GO" id="GO:0006260">
    <property type="term" value="P:DNA replication"/>
    <property type="evidence" value="ECO:0007669"/>
    <property type="project" value="InterPro"/>
</dbReference>
<gene>
    <name evidence="4" type="ORF">GSLYS_00011996001</name>
</gene>
<evidence type="ECO:0000313" key="5">
    <source>
        <dbReference type="Proteomes" id="UP001497497"/>
    </source>
</evidence>
<keyword evidence="5" id="KW-1185">Reference proteome</keyword>
<dbReference type="AlphaFoldDB" id="A0AAV2HVE0"/>
<sequence>MTEEGLQDLRKALKQWESAFTLVHQRKPDKNDIAQAPKDIKGKGNC</sequence>
<accession>A0AAV2HVE0</accession>
<evidence type="ECO:0000256" key="1">
    <source>
        <dbReference type="ARBA" id="ARBA00004123"/>
    </source>
</evidence>
<comment type="caution">
    <text evidence="4">The sequence shown here is derived from an EMBL/GenBank/DDBJ whole genome shotgun (WGS) entry which is preliminary data.</text>
</comment>
<dbReference type="Gene3D" id="1.10.10.1460">
    <property type="match status" value="1"/>
</dbReference>
<comment type="subcellular location">
    <subcellularLocation>
        <location evidence="1">Nucleus</location>
    </subcellularLocation>
</comment>
<feature type="non-terminal residue" evidence="4">
    <location>
        <position position="46"/>
    </location>
</feature>
<dbReference type="Proteomes" id="UP001497497">
    <property type="component" value="Unassembled WGS sequence"/>
</dbReference>
<organism evidence="4 5">
    <name type="scientific">Lymnaea stagnalis</name>
    <name type="common">Great pond snail</name>
    <name type="synonym">Helix stagnalis</name>
    <dbReference type="NCBI Taxonomy" id="6523"/>
    <lineage>
        <taxon>Eukaryota</taxon>
        <taxon>Metazoa</taxon>
        <taxon>Spiralia</taxon>
        <taxon>Lophotrochozoa</taxon>
        <taxon>Mollusca</taxon>
        <taxon>Gastropoda</taxon>
        <taxon>Heterobranchia</taxon>
        <taxon>Euthyneura</taxon>
        <taxon>Panpulmonata</taxon>
        <taxon>Hygrophila</taxon>
        <taxon>Lymnaeoidea</taxon>
        <taxon>Lymnaeidae</taxon>
        <taxon>Lymnaea</taxon>
    </lineage>
</organism>
<evidence type="ECO:0000313" key="4">
    <source>
        <dbReference type="EMBL" id="CAL1538175.1"/>
    </source>
</evidence>
<dbReference type="GO" id="GO:0005634">
    <property type="term" value="C:nucleus"/>
    <property type="evidence" value="ECO:0007669"/>
    <property type="project" value="UniProtKB-SubCell"/>
</dbReference>
<dbReference type="EMBL" id="CAXITT010000288">
    <property type="protein sequence ID" value="CAL1538175.1"/>
    <property type="molecule type" value="Genomic_DNA"/>
</dbReference>
<name>A0AAV2HVE0_LYMST</name>
<evidence type="ECO:0000256" key="3">
    <source>
        <dbReference type="SAM" id="MobiDB-lite"/>
    </source>
</evidence>
<proteinExistence type="predicted"/>
<keyword evidence="2" id="KW-0539">Nucleus</keyword>